<dbReference type="Proteomes" id="UP000324222">
    <property type="component" value="Unassembled WGS sequence"/>
</dbReference>
<gene>
    <name evidence="1" type="ORF">E2C01_067249</name>
</gene>
<sequence length="26" mass="3025">MWGIRIMKTVAINLLTSMYPNVNKMV</sequence>
<dbReference type="AlphaFoldDB" id="A0A5B7HT46"/>
<evidence type="ECO:0000313" key="2">
    <source>
        <dbReference type="Proteomes" id="UP000324222"/>
    </source>
</evidence>
<accession>A0A5B7HT46</accession>
<reference evidence="1 2" key="1">
    <citation type="submission" date="2019-05" db="EMBL/GenBank/DDBJ databases">
        <title>Another draft genome of Portunus trituberculatus and its Hox gene families provides insights of decapod evolution.</title>
        <authorList>
            <person name="Jeong J.-H."/>
            <person name="Song I."/>
            <person name="Kim S."/>
            <person name="Choi T."/>
            <person name="Kim D."/>
            <person name="Ryu S."/>
            <person name="Kim W."/>
        </authorList>
    </citation>
    <scope>NUCLEOTIDE SEQUENCE [LARGE SCALE GENOMIC DNA]</scope>
    <source>
        <tissue evidence="1">Muscle</tissue>
    </source>
</reference>
<name>A0A5B7HT46_PORTR</name>
<dbReference type="EMBL" id="VSRR010035707">
    <property type="protein sequence ID" value="MPC72935.1"/>
    <property type="molecule type" value="Genomic_DNA"/>
</dbReference>
<evidence type="ECO:0000313" key="1">
    <source>
        <dbReference type="EMBL" id="MPC72935.1"/>
    </source>
</evidence>
<keyword evidence="2" id="KW-1185">Reference proteome</keyword>
<proteinExistence type="predicted"/>
<protein>
    <submittedName>
        <fullName evidence="1">Uncharacterized protein</fullName>
    </submittedName>
</protein>
<comment type="caution">
    <text evidence="1">The sequence shown here is derived from an EMBL/GenBank/DDBJ whole genome shotgun (WGS) entry which is preliminary data.</text>
</comment>
<organism evidence="1 2">
    <name type="scientific">Portunus trituberculatus</name>
    <name type="common">Swimming crab</name>
    <name type="synonym">Neptunus trituberculatus</name>
    <dbReference type="NCBI Taxonomy" id="210409"/>
    <lineage>
        <taxon>Eukaryota</taxon>
        <taxon>Metazoa</taxon>
        <taxon>Ecdysozoa</taxon>
        <taxon>Arthropoda</taxon>
        <taxon>Crustacea</taxon>
        <taxon>Multicrustacea</taxon>
        <taxon>Malacostraca</taxon>
        <taxon>Eumalacostraca</taxon>
        <taxon>Eucarida</taxon>
        <taxon>Decapoda</taxon>
        <taxon>Pleocyemata</taxon>
        <taxon>Brachyura</taxon>
        <taxon>Eubrachyura</taxon>
        <taxon>Portunoidea</taxon>
        <taxon>Portunidae</taxon>
        <taxon>Portuninae</taxon>
        <taxon>Portunus</taxon>
    </lineage>
</organism>